<evidence type="ECO:0000313" key="3">
    <source>
        <dbReference type="Proteomes" id="UP000623440"/>
    </source>
</evidence>
<protein>
    <submittedName>
        <fullName evidence="2">FkbM family methyltransferase</fullName>
    </submittedName>
</protein>
<dbReference type="InterPro" id="IPR006342">
    <property type="entry name" value="FkbM_mtfrase"/>
</dbReference>
<dbReference type="GO" id="GO:0032259">
    <property type="term" value="P:methylation"/>
    <property type="evidence" value="ECO:0007669"/>
    <property type="project" value="UniProtKB-KW"/>
</dbReference>
<dbReference type="GO" id="GO:0008168">
    <property type="term" value="F:methyltransferase activity"/>
    <property type="evidence" value="ECO:0007669"/>
    <property type="project" value="UniProtKB-KW"/>
</dbReference>
<keyword evidence="3" id="KW-1185">Reference proteome</keyword>
<reference evidence="2 3" key="1">
    <citation type="journal article" date="2020" name="ISME J.">
        <title>Comparative genomics reveals insights into cyanobacterial evolution and habitat adaptation.</title>
        <authorList>
            <person name="Chen M.Y."/>
            <person name="Teng W.K."/>
            <person name="Zhao L."/>
            <person name="Hu C.X."/>
            <person name="Zhou Y.K."/>
            <person name="Han B.P."/>
            <person name="Song L.R."/>
            <person name="Shu W.S."/>
        </authorList>
    </citation>
    <scope>NUCLEOTIDE SEQUENCE [LARGE SCALE GENOMIC DNA]</scope>
    <source>
        <strain evidence="2 3">FACHB-838</strain>
    </source>
</reference>
<evidence type="ECO:0000313" key="2">
    <source>
        <dbReference type="EMBL" id="MBD2533812.1"/>
    </source>
</evidence>
<evidence type="ECO:0000259" key="1">
    <source>
        <dbReference type="Pfam" id="PF05050"/>
    </source>
</evidence>
<comment type="caution">
    <text evidence="2">The sequence shown here is derived from an EMBL/GenBank/DDBJ whole genome shotgun (WGS) entry which is preliminary data.</text>
</comment>
<feature type="domain" description="Methyltransferase FkbM" evidence="1">
    <location>
        <begin position="48"/>
        <end position="225"/>
    </location>
</feature>
<dbReference type="EMBL" id="JACJSI010000116">
    <property type="protein sequence ID" value="MBD2533812.1"/>
    <property type="molecule type" value="Genomic_DNA"/>
</dbReference>
<dbReference type="NCBIfam" id="TIGR01444">
    <property type="entry name" value="fkbM_fam"/>
    <property type="match status" value="1"/>
</dbReference>
<dbReference type="Pfam" id="PF05050">
    <property type="entry name" value="Methyltransf_21"/>
    <property type="match status" value="1"/>
</dbReference>
<accession>A0ABR8DWH1</accession>
<dbReference type="Gene3D" id="3.40.50.150">
    <property type="entry name" value="Vaccinia Virus protein VP39"/>
    <property type="match status" value="1"/>
</dbReference>
<dbReference type="InterPro" id="IPR052514">
    <property type="entry name" value="SAM-dependent_MTase"/>
</dbReference>
<gene>
    <name evidence="2" type="ORF">H6G97_31385</name>
</gene>
<keyword evidence="2" id="KW-0808">Transferase</keyword>
<sequence length="248" mass="28405">MQKLNLPNNLEIYCLGKEETEYIYQEIFIEQQYLQHGITINDGDCIVDVGANIGLFSIFLSQLHKSLKILAFEPVQPIFEVLQANVNLHSLDNISLQNYGLGSENISETVFTFYPNMAGNSTTRPLEKLAQREVMDQALNQDMVEYLFQSQEVKGEIKTLSSVINSLAIESIDLLKIDVEGEEYEVLRGINQDDWTKIKQIVLEVHDVEDRISQIKTLLESQNFQIIVEHNNLIPPTLKIFNLYAVRN</sequence>
<dbReference type="PANTHER" id="PTHR34203:SF13">
    <property type="entry name" value="EXPRESSED PROTEIN"/>
    <property type="match status" value="1"/>
</dbReference>
<dbReference type="SUPFAM" id="SSF53335">
    <property type="entry name" value="S-adenosyl-L-methionine-dependent methyltransferases"/>
    <property type="match status" value="1"/>
</dbReference>
<organism evidence="2 3">
    <name type="scientific">Nostoc flagelliforme FACHB-838</name>
    <dbReference type="NCBI Taxonomy" id="2692904"/>
    <lineage>
        <taxon>Bacteria</taxon>
        <taxon>Bacillati</taxon>
        <taxon>Cyanobacteriota</taxon>
        <taxon>Cyanophyceae</taxon>
        <taxon>Nostocales</taxon>
        <taxon>Nostocaceae</taxon>
        <taxon>Nostoc</taxon>
    </lineage>
</organism>
<dbReference type="PANTHER" id="PTHR34203">
    <property type="entry name" value="METHYLTRANSFERASE, FKBM FAMILY PROTEIN"/>
    <property type="match status" value="1"/>
</dbReference>
<dbReference type="InterPro" id="IPR029063">
    <property type="entry name" value="SAM-dependent_MTases_sf"/>
</dbReference>
<dbReference type="Proteomes" id="UP000623440">
    <property type="component" value="Unassembled WGS sequence"/>
</dbReference>
<name>A0ABR8DWH1_9NOSO</name>
<proteinExistence type="predicted"/>
<dbReference type="RefSeq" id="WP_190944358.1">
    <property type="nucleotide sequence ID" value="NZ_JACJSI010000116.1"/>
</dbReference>
<keyword evidence="2" id="KW-0489">Methyltransferase</keyword>